<protein>
    <submittedName>
        <fullName evidence="2">Uncharacterized protein</fullName>
    </submittedName>
</protein>
<reference evidence="2 3" key="1">
    <citation type="submission" date="2018-01" db="EMBL/GenBank/DDBJ databases">
        <authorList>
            <person name="Clerissi C."/>
        </authorList>
    </citation>
    <scope>NUCLEOTIDE SEQUENCE [LARGE SCALE GENOMIC DNA]</scope>
    <source>
        <strain evidence="2">Cupriavidus oxalaticus LMG 2235</strain>
        <plasmid evidence="3">co2235_mp</plasmid>
    </source>
</reference>
<evidence type="ECO:0000313" key="3">
    <source>
        <dbReference type="Proteomes" id="UP000256862"/>
    </source>
</evidence>
<accession>A0A976GD85</accession>
<feature type="region of interest" description="Disordered" evidence="1">
    <location>
        <begin position="60"/>
        <end position="85"/>
    </location>
</feature>
<evidence type="ECO:0000313" key="2">
    <source>
        <dbReference type="EMBL" id="SPC21882.1"/>
    </source>
</evidence>
<dbReference type="Proteomes" id="UP000256862">
    <property type="component" value="Plasmid CO2235_mp"/>
</dbReference>
<name>A0A976GD85_9BURK</name>
<sequence>MIRLTRACRLTAKKEGVGATGNRSPTPLSGNGVPPGIVLRRSIYGTPQALGLPGRKDVVAGHRSAGRRPSIQSFPHLSVGPTEAG</sequence>
<proteinExistence type="predicted"/>
<gene>
    <name evidence="2" type="ORF">CO2235_MP60154</name>
</gene>
<dbReference type="AlphaFoldDB" id="A0A976GD85"/>
<feature type="region of interest" description="Disordered" evidence="1">
    <location>
        <begin position="15"/>
        <end position="34"/>
    </location>
</feature>
<geneLocation type="plasmid" evidence="3">
    <name>co2235_mp</name>
</geneLocation>
<dbReference type="EMBL" id="OGUS01000141">
    <property type="protein sequence ID" value="SPC21882.1"/>
    <property type="molecule type" value="Genomic_DNA"/>
</dbReference>
<organism evidence="2 3">
    <name type="scientific">Cupriavidus oxalaticus</name>
    <dbReference type="NCBI Taxonomy" id="96344"/>
    <lineage>
        <taxon>Bacteria</taxon>
        <taxon>Pseudomonadati</taxon>
        <taxon>Pseudomonadota</taxon>
        <taxon>Betaproteobacteria</taxon>
        <taxon>Burkholderiales</taxon>
        <taxon>Burkholderiaceae</taxon>
        <taxon>Cupriavidus</taxon>
    </lineage>
</organism>
<evidence type="ECO:0000256" key="1">
    <source>
        <dbReference type="SAM" id="MobiDB-lite"/>
    </source>
</evidence>
<comment type="caution">
    <text evidence="2">The sequence shown here is derived from an EMBL/GenBank/DDBJ whole genome shotgun (WGS) entry which is preliminary data.</text>
</comment>